<organism evidence="7 8">
    <name type="scientific">Wenyingzhuangia heitensis</name>
    <dbReference type="NCBI Taxonomy" id="1487859"/>
    <lineage>
        <taxon>Bacteria</taxon>
        <taxon>Pseudomonadati</taxon>
        <taxon>Bacteroidota</taxon>
        <taxon>Flavobacteriia</taxon>
        <taxon>Flavobacteriales</taxon>
        <taxon>Flavobacteriaceae</taxon>
        <taxon>Wenyingzhuangia</taxon>
    </lineage>
</organism>
<keyword evidence="4 7" id="KW-0413">Isomerase</keyword>
<comment type="catalytic activity">
    <reaction evidence="1">
        <text>chorismate = isochorismate</text>
        <dbReference type="Rhea" id="RHEA:18985"/>
        <dbReference type="ChEBI" id="CHEBI:29748"/>
        <dbReference type="ChEBI" id="CHEBI:29780"/>
        <dbReference type="EC" id="5.4.4.2"/>
    </reaction>
</comment>
<gene>
    <name evidence="7" type="ORF">FHR24_002604</name>
</gene>
<evidence type="ECO:0000256" key="2">
    <source>
        <dbReference type="ARBA" id="ARBA00005297"/>
    </source>
</evidence>
<dbReference type="GO" id="GO:0008909">
    <property type="term" value="F:isochorismate synthase activity"/>
    <property type="evidence" value="ECO:0007669"/>
    <property type="project" value="UniProtKB-EC"/>
</dbReference>
<protein>
    <recommendedName>
        <fullName evidence="3">isochorismate synthase</fullName>
        <ecNumber evidence="3">5.4.4.2</ecNumber>
    </recommendedName>
    <alternativeName>
        <fullName evidence="5">Isochorismate mutase</fullName>
    </alternativeName>
</protein>
<keyword evidence="8" id="KW-1185">Reference proteome</keyword>
<evidence type="ECO:0000256" key="5">
    <source>
        <dbReference type="ARBA" id="ARBA00041564"/>
    </source>
</evidence>
<evidence type="ECO:0000313" key="7">
    <source>
        <dbReference type="EMBL" id="NIJ46126.1"/>
    </source>
</evidence>
<dbReference type="Proteomes" id="UP000745859">
    <property type="component" value="Unassembled WGS sequence"/>
</dbReference>
<dbReference type="InterPro" id="IPR015890">
    <property type="entry name" value="Chorismate_C"/>
</dbReference>
<accession>A0ABX0UG10</accession>
<evidence type="ECO:0000313" key="8">
    <source>
        <dbReference type="Proteomes" id="UP000745859"/>
    </source>
</evidence>
<proteinExistence type="inferred from homology"/>
<dbReference type="PANTHER" id="PTHR42839:SF2">
    <property type="entry name" value="ISOCHORISMATE SYNTHASE ENTC"/>
    <property type="match status" value="1"/>
</dbReference>
<dbReference type="EC" id="5.4.4.2" evidence="3"/>
<evidence type="ECO:0000256" key="3">
    <source>
        <dbReference type="ARBA" id="ARBA00012824"/>
    </source>
</evidence>
<evidence type="ECO:0000256" key="4">
    <source>
        <dbReference type="ARBA" id="ARBA00023235"/>
    </source>
</evidence>
<dbReference type="InterPro" id="IPR005801">
    <property type="entry name" value="ADC_synthase"/>
</dbReference>
<dbReference type="Gene3D" id="3.60.120.10">
    <property type="entry name" value="Anthranilate synthase"/>
    <property type="match status" value="1"/>
</dbReference>
<sequence>MNILEKIKIAEQEGTPFVAYKSPNVSDLTFIGQNTDELYLFTDFSDSGYVFAPFDNNEDAYILKPDIVCVQKIESTPVFKDKVDLNSNVDENTQISHQQKVTAAVNTIKTTGLSKIVISRKEDLLIDDFDTIRIFNNLLNSYINAYVYLWYHPKVGMWMGATPETLLNVEKGFFKTMSLAGTQAYKGDLHPKWGAKELEEQQMVSDFIKQNLKNTVNDLCFSEVKTVKAGTLLHLKTKVTGALKKDKDLEKIIKLLHPTPAVCGLPKEDSKTYILENEGYHRSFYTGYLGVLNMNKKTSLFVNLRCFSIKNNKVCLYVGGGITKDSNPEKEWLETVAKSKTIKNVLI</sequence>
<evidence type="ECO:0000256" key="1">
    <source>
        <dbReference type="ARBA" id="ARBA00000799"/>
    </source>
</evidence>
<comment type="similarity">
    <text evidence="2">Belongs to the isochorismate synthase family.</text>
</comment>
<dbReference type="PANTHER" id="PTHR42839">
    <property type="entry name" value="ISOCHORISMATE SYNTHASE ENTC"/>
    <property type="match status" value="1"/>
</dbReference>
<name>A0ABX0UG10_9FLAO</name>
<dbReference type="NCBIfam" id="TIGR00543">
    <property type="entry name" value="isochor_syn"/>
    <property type="match status" value="1"/>
</dbReference>
<dbReference type="InterPro" id="IPR004561">
    <property type="entry name" value="IsoChor_synthase"/>
</dbReference>
<feature type="domain" description="Chorismate-utilising enzyme C-terminal" evidence="6">
    <location>
        <begin position="96"/>
        <end position="338"/>
    </location>
</feature>
<dbReference type="Pfam" id="PF00425">
    <property type="entry name" value="Chorismate_bind"/>
    <property type="match status" value="1"/>
</dbReference>
<dbReference type="RefSeq" id="WP_208412356.1">
    <property type="nucleotide sequence ID" value="NZ_JAASQL010000004.1"/>
</dbReference>
<reference evidence="7 8" key="1">
    <citation type="submission" date="2020-03" db="EMBL/GenBank/DDBJ databases">
        <title>Genomic Encyclopedia of Type Strains, Phase IV (KMG-IV): sequencing the most valuable type-strain genomes for metagenomic binning, comparative biology and taxonomic classification.</title>
        <authorList>
            <person name="Goeker M."/>
        </authorList>
    </citation>
    <scope>NUCLEOTIDE SEQUENCE [LARGE SCALE GENOMIC DNA]</scope>
    <source>
        <strain evidence="7 8">DSM 101599</strain>
    </source>
</reference>
<comment type="caution">
    <text evidence="7">The sequence shown here is derived from an EMBL/GenBank/DDBJ whole genome shotgun (WGS) entry which is preliminary data.</text>
</comment>
<dbReference type="EMBL" id="JAASQL010000004">
    <property type="protein sequence ID" value="NIJ46126.1"/>
    <property type="molecule type" value="Genomic_DNA"/>
</dbReference>
<evidence type="ECO:0000259" key="6">
    <source>
        <dbReference type="Pfam" id="PF00425"/>
    </source>
</evidence>
<dbReference type="SUPFAM" id="SSF56322">
    <property type="entry name" value="ADC synthase"/>
    <property type="match status" value="1"/>
</dbReference>